<dbReference type="Pfam" id="PF02737">
    <property type="entry name" value="3HCDH_N"/>
    <property type="match status" value="1"/>
</dbReference>
<keyword evidence="8" id="KW-1185">Reference proteome</keyword>
<feature type="domain" description="3-hydroxyacyl-CoA dehydrogenase NAD binding" evidence="5">
    <location>
        <begin position="9"/>
        <end position="187"/>
    </location>
</feature>
<evidence type="ECO:0000256" key="3">
    <source>
        <dbReference type="ARBA" id="ARBA00023002"/>
    </source>
</evidence>
<keyword evidence="3" id="KW-0560">Oxidoreductase</keyword>
<protein>
    <submittedName>
        <fullName evidence="7">3-hydroxyacyl-CoA dehydrogenase</fullName>
    </submittedName>
</protein>
<dbReference type="PANTHER" id="PTHR48075:SF5">
    <property type="entry name" value="3-HYDROXYBUTYRYL-COA DEHYDROGENASE"/>
    <property type="match status" value="1"/>
</dbReference>
<evidence type="ECO:0000313" key="8">
    <source>
        <dbReference type="Proteomes" id="UP000830115"/>
    </source>
</evidence>
<dbReference type="InterPro" id="IPR036291">
    <property type="entry name" value="NAD(P)-bd_dom_sf"/>
</dbReference>
<evidence type="ECO:0000256" key="1">
    <source>
        <dbReference type="ARBA" id="ARBA00005086"/>
    </source>
</evidence>
<gene>
    <name evidence="7" type="ORF">K9S39_22895</name>
</gene>
<evidence type="ECO:0000313" key="7">
    <source>
        <dbReference type="EMBL" id="UQA94325.1"/>
    </source>
</evidence>
<feature type="domain" description="3-hydroxyacyl-CoA dehydrogenase C-terminal" evidence="4">
    <location>
        <begin position="419"/>
        <end position="500"/>
    </location>
</feature>
<dbReference type="InterPro" id="IPR008927">
    <property type="entry name" value="6-PGluconate_DH-like_C_sf"/>
</dbReference>
<sequence length="506" mass="53761">MTAIETSGTVAVVGIGTMGQGIAQVALVAGHRVRLYDAAPGRAEEAAAAIVRRLDRLVEKGRIATHERDAARDRLSPAAALAELADAALVIEAILEDLPAKQELFTALEEVVPADCLLATNTSSLSVTAVAGRLRHPGRCVGLHFFNPAPLLPLVEVISGFATDEAAATRAHETAAAWGKTPVRCADTPGFIVNRIARPFYAEALRAYEERVADPATIDAVLRDGAGFKMGPFELTDLIGQDVNEAVTHSVWTSFFQDPKFTPSLAQRRLVEAGLHGRKSGRGWFDYADGAERPAPRTAAPCPAPETVGLHARLEGPSAVLCELIEEAGIKITRDRTPGESEGFIGLPGGARLALTDGCPATSDVHGRYIRFDLSLDYRAATRIALAPSQAASEADLAEAVGLFQALGKQVSVIEDVPGMVAARTVAMIVDFAVDAAARGVATPEDIDTATRLGVNYPGGPMEWAERLGARWVRDLLDSMHHQNAGGRYAPSWALRRRADLQGQVV</sequence>
<dbReference type="SUPFAM" id="SSF51735">
    <property type="entry name" value="NAD(P)-binding Rossmann-fold domains"/>
    <property type="match status" value="1"/>
</dbReference>
<dbReference type="RefSeq" id="WP_248865196.1">
    <property type="nucleotide sequence ID" value="NZ_CP086322.1"/>
</dbReference>
<dbReference type="InterPro" id="IPR013328">
    <property type="entry name" value="6PGD_dom2"/>
</dbReference>
<dbReference type="InterPro" id="IPR006108">
    <property type="entry name" value="3HC_DH_C"/>
</dbReference>
<dbReference type="PROSITE" id="PS00067">
    <property type="entry name" value="3HCDH"/>
    <property type="match status" value="1"/>
</dbReference>
<dbReference type="PANTHER" id="PTHR48075">
    <property type="entry name" value="3-HYDROXYACYL-COA DEHYDROGENASE FAMILY PROTEIN"/>
    <property type="match status" value="1"/>
</dbReference>
<dbReference type="Gene3D" id="3.40.50.720">
    <property type="entry name" value="NAD(P)-binding Rossmann-like Domain"/>
    <property type="match status" value="1"/>
</dbReference>
<dbReference type="SUPFAM" id="SSF48179">
    <property type="entry name" value="6-phosphogluconate dehydrogenase C-terminal domain-like"/>
    <property type="match status" value="2"/>
</dbReference>
<name>A0ABY4M957_9ACTN</name>
<dbReference type="Pfam" id="PF00725">
    <property type="entry name" value="3HCDH"/>
    <property type="match status" value="2"/>
</dbReference>
<dbReference type="InterPro" id="IPR041040">
    <property type="entry name" value="3HCDH_RFF"/>
</dbReference>
<dbReference type="NCBIfam" id="NF006124">
    <property type="entry name" value="PRK08268.1"/>
    <property type="match status" value="1"/>
</dbReference>
<reference evidence="7" key="1">
    <citation type="submission" date="2021-10" db="EMBL/GenBank/DDBJ databases">
        <title>Streptomyces nigrumlapis sp.nov.,an antimicrobial producing actinobacterium isolated from Black Gobi rocks.</title>
        <authorList>
            <person name="Wen Y."/>
            <person name="Zhang W."/>
            <person name="Liu X.G."/>
        </authorList>
    </citation>
    <scope>NUCLEOTIDE SEQUENCE</scope>
    <source>
        <strain evidence="7">ST13-2-2</strain>
    </source>
</reference>
<dbReference type="InterPro" id="IPR006180">
    <property type="entry name" value="3-OHacyl-CoA_DH_CS"/>
</dbReference>
<evidence type="ECO:0000259" key="5">
    <source>
        <dbReference type="Pfam" id="PF02737"/>
    </source>
</evidence>
<organism evidence="7 8">
    <name type="scientific">Streptomyces halobius</name>
    <dbReference type="NCBI Taxonomy" id="2879846"/>
    <lineage>
        <taxon>Bacteria</taxon>
        <taxon>Bacillati</taxon>
        <taxon>Actinomycetota</taxon>
        <taxon>Actinomycetes</taxon>
        <taxon>Kitasatosporales</taxon>
        <taxon>Streptomycetaceae</taxon>
        <taxon>Streptomyces</taxon>
    </lineage>
</organism>
<dbReference type="Proteomes" id="UP000830115">
    <property type="component" value="Chromosome"/>
</dbReference>
<evidence type="ECO:0000259" key="4">
    <source>
        <dbReference type="Pfam" id="PF00725"/>
    </source>
</evidence>
<proteinExistence type="inferred from homology"/>
<comment type="similarity">
    <text evidence="2">Belongs to the 3-hydroxyacyl-CoA dehydrogenase family.</text>
</comment>
<dbReference type="InterPro" id="IPR006176">
    <property type="entry name" value="3-OHacyl-CoA_DH_NAD-bd"/>
</dbReference>
<dbReference type="Pfam" id="PF18321">
    <property type="entry name" value="3HCDH_RFF"/>
    <property type="match status" value="1"/>
</dbReference>
<dbReference type="EMBL" id="CP086322">
    <property type="protein sequence ID" value="UQA94325.1"/>
    <property type="molecule type" value="Genomic_DNA"/>
</dbReference>
<feature type="domain" description="3-hydroxyacyl-CoA dehydrogenase C-terminal" evidence="4">
    <location>
        <begin position="190"/>
        <end position="287"/>
    </location>
</feature>
<evidence type="ECO:0000259" key="6">
    <source>
        <dbReference type="Pfam" id="PF18321"/>
    </source>
</evidence>
<evidence type="ECO:0000256" key="2">
    <source>
        <dbReference type="ARBA" id="ARBA00009463"/>
    </source>
</evidence>
<dbReference type="Gene3D" id="1.10.1040.10">
    <property type="entry name" value="N-(1-d-carboxylethyl)-l-norvaline Dehydrogenase, domain 2"/>
    <property type="match status" value="2"/>
</dbReference>
<accession>A0ABY4M957</accession>
<comment type="pathway">
    <text evidence="1">Lipid metabolism; butanoate metabolism.</text>
</comment>
<feature type="domain" description="3-hydroxybutyryl-CoA dehydrogenase reduced Rossmann-fold" evidence="6">
    <location>
        <begin position="353"/>
        <end position="418"/>
    </location>
</feature>